<keyword evidence="4" id="KW-0411">Iron-sulfur</keyword>
<dbReference type="Proteomes" id="UP000309992">
    <property type="component" value="Unassembled WGS sequence"/>
</dbReference>
<proteinExistence type="predicted"/>
<evidence type="ECO:0000313" key="7">
    <source>
        <dbReference type="EMBL" id="TKG62344.1"/>
    </source>
</evidence>
<dbReference type="SFLD" id="SFLDG01067">
    <property type="entry name" value="SPASM/twitch_domain_containing"/>
    <property type="match status" value="1"/>
</dbReference>
<dbReference type="InterPro" id="IPR013785">
    <property type="entry name" value="Aldolase_TIM"/>
</dbReference>
<dbReference type="Pfam" id="PF04055">
    <property type="entry name" value="Radical_SAM"/>
    <property type="match status" value="1"/>
</dbReference>
<dbReference type="EMBL" id="SWMS01000027">
    <property type="protein sequence ID" value="TKG62344.1"/>
    <property type="molecule type" value="Genomic_DNA"/>
</dbReference>
<dbReference type="SFLD" id="SFLDS00029">
    <property type="entry name" value="Radical_SAM"/>
    <property type="match status" value="1"/>
</dbReference>
<keyword evidence="8" id="KW-1185">Reference proteome</keyword>
<dbReference type="InterPro" id="IPR058240">
    <property type="entry name" value="rSAM_sf"/>
</dbReference>
<dbReference type="PROSITE" id="PS51918">
    <property type="entry name" value="RADICAL_SAM"/>
    <property type="match status" value="1"/>
</dbReference>
<dbReference type="SUPFAM" id="SSF102114">
    <property type="entry name" value="Radical SAM enzymes"/>
    <property type="match status" value="1"/>
</dbReference>
<name>A0ABY2RX65_9PSEU</name>
<evidence type="ECO:0000256" key="2">
    <source>
        <dbReference type="ARBA" id="ARBA00022723"/>
    </source>
</evidence>
<keyword evidence="3" id="KW-0408">Iron</keyword>
<comment type="caution">
    <text evidence="7">The sequence shown here is derived from an EMBL/GenBank/DDBJ whole genome shotgun (WGS) entry which is preliminary data.</text>
</comment>
<feature type="domain" description="Radical SAM core" evidence="6">
    <location>
        <begin position="15"/>
        <end position="233"/>
    </location>
</feature>
<keyword evidence="1" id="KW-0949">S-adenosyl-L-methionine</keyword>
<dbReference type="InterPro" id="IPR007197">
    <property type="entry name" value="rSAM"/>
</dbReference>
<evidence type="ECO:0000256" key="5">
    <source>
        <dbReference type="ARBA" id="ARBA00023150"/>
    </source>
</evidence>
<sequence>MNTTLPTMPVRNGNHSAPRLPQFRVTVNARCGRACFFCRPSGEAVATEAGSELKVDDLIAVAKVVRAAGITSIKLTGGDPALYDPLEDAVSRLRREAGFEEIEVISRHPRIGERAERLAALGVTQFNMSLDTLDKRLHHELCGVDDLPEVVGALQSCVKTGVPVKVNMVVMGDINDEEVPGLAGFCAMNGVRTLKLLDVIKDLDGGAESFARRLAIKRGRKLPELYVPLETFAAKFGAVAVKTEVRSQGGLGHPMTVVTLPSGLEIMLKDSNAGAWYGSVCDGCPFFPCHDALMALRLTADLRLQFCLLRQDNTIELAHLVHDDDQLGIVIRDALEPYASAHFRDSTTTDLPLSEAVQA</sequence>
<evidence type="ECO:0000313" key="8">
    <source>
        <dbReference type="Proteomes" id="UP000309992"/>
    </source>
</evidence>
<evidence type="ECO:0000256" key="1">
    <source>
        <dbReference type="ARBA" id="ARBA00022691"/>
    </source>
</evidence>
<reference evidence="7 8" key="1">
    <citation type="journal article" date="2015" name="Antonie Van Leeuwenhoek">
        <title>Prauserella endophytica sp. nov., an endophytic actinobacterium isolated from Tamarix taklamakanensis.</title>
        <authorList>
            <person name="Liu J.M."/>
            <person name="Habden X."/>
            <person name="Guo L."/>
            <person name="Tuo L."/>
            <person name="Jiang Z.K."/>
            <person name="Liu S.W."/>
            <person name="Liu X.F."/>
            <person name="Chen L."/>
            <person name="Li R.F."/>
            <person name="Zhang Y.Q."/>
            <person name="Sun C.H."/>
        </authorList>
    </citation>
    <scope>NUCLEOTIDE SEQUENCE [LARGE SCALE GENOMIC DNA]</scope>
    <source>
        <strain evidence="7 8">CGMCC 4.7182</strain>
    </source>
</reference>
<dbReference type="InterPro" id="IPR006638">
    <property type="entry name" value="Elp3/MiaA/NifB-like_rSAM"/>
</dbReference>
<dbReference type="PANTHER" id="PTHR22960">
    <property type="entry name" value="MOLYBDOPTERIN COFACTOR SYNTHESIS PROTEIN A"/>
    <property type="match status" value="1"/>
</dbReference>
<dbReference type="Gene3D" id="3.20.20.70">
    <property type="entry name" value="Aldolase class I"/>
    <property type="match status" value="1"/>
</dbReference>
<protein>
    <submittedName>
        <fullName evidence="7">Radical SAM protein</fullName>
    </submittedName>
</protein>
<dbReference type="SMART" id="SM00729">
    <property type="entry name" value="Elp3"/>
    <property type="match status" value="1"/>
</dbReference>
<evidence type="ECO:0000259" key="6">
    <source>
        <dbReference type="PROSITE" id="PS51918"/>
    </source>
</evidence>
<dbReference type="RefSeq" id="WP_137096832.1">
    <property type="nucleotide sequence ID" value="NZ_SWMS01000027.1"/>
</dbReference>
<evidence type="ECO:0000256" key="3">
    <source>
        <dbReference type="ARBA" id="ARBA00023004"/>
    </source>
</evidence>
<organism evidence="7 8">
    <name type="scientific">Prauserella endophytica</name>
    <dbReference type="NCBI Taxonomy" id="1592324"/>
    <lineage>
        <taxon>Bacteria</taxon>
        <taxon>Bacillati</taxon>
        <taxon>Actinomycetota</taxon>
        <taxon>Actinomycetes</taxon>
        <taxon>Pseudonocardiales</taxon>
        <taxon>Pseudonocardiaceae</taxon>
        <taxon>Prauserella</taxon>
        <taxon>Prauserella coralliicola group</taxon>
    </lineage>
</organism>
<dbReference type="CDD" id="cd01335">
    <property type="entry name" value="Radical_SAM"/>
    <property type="match status" value="1"/>
</dbReference>
<dbReference type="InterPro" id="IPR050105">
    <property type="entry name" value="MoCo_biosynth_MoaA/MoaC"/>
</dbReference>
<evidence type="ECO:0000256" key="4">
    <source>
        <dbReference type="ARBA" id="ARBA00023014"/>
    </source>
</evidence>
<gene>
    <name evidence="7" type="ORF">FCN18_32015</name>
</gene>
<keyword evidence="5" id="KW-0501">Molybdenum cofactor biosynthesis</keyword>
<accession>A0ABY2RX65</accession>
<dbReference type="PANTHER" id="PTHR22960:SF0">
    <property type="entry name" value="MOLYBDENUM COFACTOR BIOSYNTHESIS PROTEIN 1"/>
    <property type="match status" value="1"/>
</dbReference>
<keyword evidence="2" id="KW-0479">Metal-binding</keyword>